<feature type="domain" description="Glycoside hydrolase family 9" evidence="12">
    <location>
        <begin position="34"/>
        <end position="472"/>
    </location>
</feature>
<dbReference type="PANTHER" id="PTHR22298">
    <property type="entry name" value="ENDO-1,4-BETA-GLUCANASE"/>
    <property type="match status" value="1"/>
</dbReference>
<dbReference type="EMBL" id="BEXD01002813">
    <property type="protein sequence ID" value="GBB99459.1"/>
    <property type="molecule type" value="Genomic_DNA"/>
</dbReference>
<evidence type="ECO:0000313" key="13">
    <source>
        <dbReference type="EMBL" id="GBB99459.1"/>
    </source>
</evidence>
<evidence type="ECO:0000256" key="6">
    <source>
        <dbReference type="ARBA" id="ARBA00023295"/>
    </source>
</evidence>
<keyword evidence="5 8" id="KW-0119">Carbohydrate metabolism</keyword>
<evidence type="ECO:0000256" key="3">
    <source>
        <dbReference type="ARBA" id="ARBA00022801"/>
    </source>
</evidence>
<feature type="active site" evidence="8">
    <location>
        <position position="460"/>
    </location>
</feature>
<organism evidence="13 15">
    <name type="scientific">Rhizophagus clarus</name>
    <dbReference type="NCBI Taxonomy" id="94130"/>
    <lineage>
        <taxon>Eukaryota</taxon>
        <taxon>Fungi</taxon>
        <taxon>Fungi incertae sedis</taxon>
        <taxon>Mucoromycota</taxon>
        <taxon>Glomeromycotina</taxon>
        <taxon>Glomeromycetes</taxon>
        <taxon>Glomerales</taxon>
        <taxon>Glomeraceae</taxon>
        <taxon>Rhizophagus</taxon>
    </lineage>
</organism>
<comment type="similarity">
    <text evidence="2 8 9">Belongs to the glycosyl hydrolase 9 (cellulase E) family.</text>
</comment>
<evidence type="ECO:0000259" key="12">
    <source>
        <dbReference type="Pfam" id="PF00759"/>
    </source>
</evidence>
<dbReference type="GO" id="GO:0030245">
    <property type="term" value="P:cellulose catabolic process"/>
    <property type="evidence" value="ECO:0007669"/>
    <property type="project" value="UniProtKB-KW"/>
</dbReference>
<reference evidence="13 15" key="1">
    <citation type="submission" date="2017-11" db="EMBL/GenBank/DDBJ databases">
        <title>The genome of Rhizophagus clarus HR1 reveals common genetic basis of auxotrophy among arbuscular mycorrhizal fungi.</title>
        <authorList>
            <person name="Kobayashi Y."/>
        </authorList>
    </citation>
    <scope>NUCLEOTIDE SEQUENCE [LARGE SCALE GENOMIC DNA]</scope>
    <source>
        <strain evidence="13 15">HR1</strain>
    </source>
</reference>
<gene>
    <name evidence="14" type="ORF">RCL2_002350600</name>
    <name evidence="13" type="ORF">RclHR1_03530006</name>
</gene>
<feature type="active site" evidence="8">
    <location>
        <position position="451"/>
    </location>
</feature>
<keyword evidence="6 8" id="KW-0326">Glycosidase</keyword>
<dbReference type="InterPro" id="IPR008928">
    <property type="entry name" value="6-hairpin_glycosidase_sf"/>
</dbReference>
<dbReference type="InterPro" id="IPR012341">
    <property type="entry name" value="6hp_glycosidase-like_sf"/>
</dbReference>
<sequence length="621" mass="69264">MINIINAQSDKIVTLPGPNVEGIPETTNDPNNDFEKLLAYSLYFYEAQRSGILPPTNRVPWRHDSALNDGFNGFHEGVDLTGGYYDAGDYMKFTYPLSWTLTSISWGALEWFEGYELSGQTEYLYDMVKWGTDWLMKAHSLQTNDLYVQVGAENIDHSYWGSDLHIPLPRPAYKVGVMNHGTDVSSAAVAAFASASILFKEKFLNSTYSDELLLHAKTLYNFAEQGAWKLYSVSVPSVNDLYPSIDYQDKLVWAALWLYKATGEEIYFEKAKNYFNMFNLGYSTIVINWADQTSATYFLFVQLTNGEELLTWKLQAERYLDYMINPPLVPKSPCSYTTGGLLWCDGDSDVNSLNIPLNIAFVSLLYAPYATTSEKSSKYINFAQSQIMYVLGKNPMEMPYIVGISPKSPKNPHHAGAHGSTTNSLLLPVETTNIIYGAIVGGPSKMDIYIDDRTKYNSTEVALDYNAPWQGLMAHHVIYYKTNTSQTTGNGDDNNNNSNGQNDKNNNENKNEKSEIGVKTRTSGIIGITIGSTLLVLLSALIVWKRSLIVAWFNKRNKDKNGIEINSEHNVTSRPTSFLSHISRPNSVVIPVSRSNSVISGSNSRPNSGAGVDSFLSLFTA</sequence>
<evidence type="ECO:0000313" key="14">
    <source>
        <dbReference type="EMBL" id="GES96903.1"/>
    </source>
</evidence>
<dbReference type="OrthoDB" id="10257085at2759"/>
<evidence type="ECO:0000256" key="2">
    <source>
        <dbReference type="ARBA" id="ARBA00007072"/>
    </source>
</evidence>
<dbReference type="PROSITE" id="PS00698">
    <property type="entry name" value="GH9_3"/>
    <property type="match status" value="1"/>
</dbReference>
<evidence type="ECO:0000256" key="9">
    <source>
        <dbReference type="RuleBase" id="RU361166"/>
    </source>
</evidence>
<dbReference type="GO" id="GO:0008810">
    <property type="term" value="F:cellulase activity"/>
    <property type="evidence" value="ECO:0007669"/>
    <property type="project" value="UniProtKB-EC"/>
</dbReference>
<dbReference type="SUPFAM" id="SSF48208">
    <property type="entry name" value="Six-hairpin glycosidases"/>
    <property type="match status" value="1"/>
</dbReference>
<dbReference type="Gene3D" id="1.50.10.10">
    <property type="match status" value="1"/>
</dbReference>
<evidence type="ECO:0000313" key="15">
    <source>
        <dbReference type="Proteomes" id="UP000247702"/>
    </source>
</evidence>
<feature type="region of interest" description="Disordered" evidence="10">
    <location>
        <begin position="485"/>
        <end position="515"/>
    </location>
</feature>
<feature type="compositionally biased region" description="Low complexity" evidence="10">
    <location>
        <begin position="485"/>
        <end position="504"/>
    </location>
</feature>
<comment type="catalytic activity">
    <reaction evidence="1 9">
        <text>Endohydrolysis of (1-&gt;4)-beta-D-glucosidic linkages in cellulose, lichenin and cereal beta-D-glucans.</text>
        <dbReference type="EC" id="3.2.1.4"/>
    </reaction>
</comment>
<dbReference type="Pfam" id="PF00759">
    <property type="entry name" value="Glyco_hydro_9"/>
    <property type="match status" value="1"/>
</dbReference>
<dbReference type="EC" id="3.2.1.4" evidence="9"/>
<evidence type="ECO:0000256" key="5">
    <source>
        <dbReference type="ARBA" id="ARBA00023277"/>
    </source>
</evidence>
<keyword evidence="15" id="KW-1185">Reference proteome</keyword>
<accession>A0A2Z6RR36</accession>
<dbReference type="InterPro" id="IPR001701">
    <property type="entry name" value="Glyco_hydro_9"/>
</dbReference>
<evidence type="ECO:0000256" key="11">
    <source>
        <dbReference type="SAM" id="Phobius"/>
    </source>
</evidence>
<feature type="compositionally biased region" description="Basic and acidic residues" evidence="10">
    <location>
        <begin position="505"/>
        <end position="515"/>
    </location>
</feature>
<evidence type="ECO:0000256" key="8">
    <source>
        <dbReference type="PROSITE-ProRule" id="PRU10060"/>
    </source>
</evidence>
<keyword evidence="11" id="KW-1133">Transmembrane helix</keyword>
<reference evidence="14" key="2">
    <citation type="submission" date="2019-10" db="EMBL/GenBank/DDBJ databases">
        <title>Conservation and host-specific expression of non-tandemly repeated heterogenous ribosome RNA gene in arbuscular mycorrhizal fungi.</title>
        <authorList>
            <person name="Maeda T."/>
            <person name="Kobayashi Y."/>
            <person name="Nakagawa T."/>
            <person name="Ezawa T."/>
            <person name="Yamaguchi K."/>
            <person name="Bino T."/>
            <person name="Nishimoto Y."/>
            <person name="Shigenobu S."/>
            <person name="Kawaguchi M."/>
        </authorList>
    </citation>
    <scope>NUCLEOTIDE SEQUENCE</scope>
    <source>
        <strain evidence="14">HR1</strain>
    </source>
</reference>
<name>A0A2Z6RR36_9GLOM</name>
<keyword evidence="11" id="KW-0472">Membrane</keyword>
<dbReference type="InterPro" id="IPR033126">
    <property type="entry name" value="Glyco_hydro_9_Asp/Glu_AS"/>
</dbReference>
<evidence type="ECO:0000256" key="10">
    <source>
        <dbReference type="SAM" id="MobiDB-lite"/>
    </source>
</evidence>
<evidence type="ECO:0000256" key="7">
    <source>
        <dbReference type="ARBA" id="ARBA00023326"/>
    </source>
</evidence>
<dbReference type="EMBL" id="BLAL01000252">
    <property type="protein sequence ID" value="GES96903.1"/>
    <property type="molecule type" value="Genomic_DNA"/>
</dbReference>
<dbReference type="STRING" id="94130.A0A2Z6RR36"/>
<evidence type="ECO:0000256" key="1">
    <source>
        <dbReference type="ARBA" id="ARBA00000966"/>
    </source>
</evidence>
<dbReference type="Proteomes" id="UP000247702">
    <property type="component" value="Unassembled WGS sequence"/>
</dbReference>
<keyword evidence="7 8" id="KW-0624">Polysaccharide degradation</keyword>
<dbReference type="Proteomes" id="UP000615446">
    <property type="component" value="Unassembled WGS sequence"/>
</dbReference>
<comment type="caution">
    <text evidence="13">The sequence shown here is derived from an EMBL/GenBank/DDBJ whole genome shotgun (WGS) entry which is preliminary data.</text>
</comment>
<evidence type="ECO:0000256" key="4">
    <source>
        <dbReference type="ARBA" id="ARBA00023001"/>
    </source>
</evidence>
<keyword evidence="4 9" id="KW-0136">Cellulose degradation</keyword>
<keyword evidence="3 8" id="KW-0378">Hydrolase</keyword>
<proteinExistence type="inferred from homology"/>
<keyword evidence="11" id="KW-0812">Transmembrane</keyword>
<feature type="transmembrane region" description="Helical" evidence="11">
    <location>
        <begin position="524"/>
        <end position="544"/>
    </location>
</feature>
<dbReference type="AlphaFoldDB" id="A0A2Z6RR36"/>
<protein>
    <recommendedName>
        <fullName evidence="9">Endoglucanase</fullName>
        <ecNumber evidence="9">3.2.1.4</ecNumber>
    </recommendedName>
</protein>